<comment type="caution">
    <text evidence="1">The sequence shown here is derived from an EMBL/GenBank/DDBJ whole genome shotgun (WGS) entry which is preliminary data.</text>
</comment>
<evidence type="ECO:0000313" key="1">
    <source>
        <dbReference type="EMBL" id="DAD43681.1"/>
    </source>
</evidence>
<evidence type="ECO:0000313" key="2">
    <source>
        <dbReference type="Proteomes" id="UP000607653"/>
    </source>
</evidence>
<sequence length="61" mass="6548">MHDSLELSGTKCCLEELNSISSLGSLKDKLRLEGREAHGLGASVLSPAVLEIESCSILLRH</sequence>
<reference evidence="1 2" key="1">
    <citation type="journal article" date="2020" name="Mol. Biol. Evol.">
        <title>Distinct Expression and Methylation Patterns for Genes with Different Fates following a Single Whole-Genome Duplication in Flowering Plants.</title>
        <authorList>
            <person name="Shi T."/>
            <person name="Rahmani R.S."/>
            <person name="Gugger P.F."/>
            <person name="Wang M."/>
            <person name="Li H."/>
            <person name="Zhang Y."/>
            <person name="Li Z."/>
            <person name="Wang Q."/>
            <person name="Van de Peer Y."/>
            <person name="Marchal K."/>
            <person name="Chen J."/>
        </authorList>
    </citation>
    <scope>NUCLEOTIDE SEQUENCE [LARGE SCALE GENOMIC DNA]</scope>
    <source>
        <tissue evidence="1">Leaf</tissue>
    </source>
</reference>
<proteinExistence type="predicted"/>
<keyword evidence="2" id="KW-1185">Reference proteome</keyword>
<dbReference type="EMBL" id="DUZY01000006">
    <property type="protein sequence ID" value="DAD43681.1"/>
    <property type="molecule type" value="Genomic_DNA"/>
</dbReference>
<dbReference type="AlphaFoldDB" id="A0A822ZJ76"/>
<accession>A0A822ZJ76</accession>
<organism evidence="1 2">
    <name type="scientific">Nelumbo nucifera</name>
    <name type="common">Sacred lotus</name>
    <dbReference type="NCBI Taxonomy" id="4432"/>
    <lineage>
        <taxon>Eukaryota</taxon>
        <taxon>Viridiplantae</taxon>
        <taxon>Streptophyta</taxon>
        <taxon>Embryophyta</taxon>
        <taxon>Tracheophyta</taxon>
        <taxon>Spermatophyta</taxon>
        <taxon>Magnoliopsida</taxon>
        <taxon>Proteales</taxon>
        <taxon>Nelumbonaceae</taxon>
        <taxon>Nelumbo</taxon>
    </lineage>
</organism>
<protein>
    <submittedName>
        <fullName evidence="1">Uncharacterized protein</fullName>
    </submittedName>
</protein>
<dbReference type="Proteomes" id="UP000607653">
    <property type="component" value="Unassembled WGS sequence"/>
</dbReference>
<name>A0A822ZJ76_NELNU</name>
<gene>
    <name evidence="1" type="ORF">HUJ06_001911</name>
</gene>